<evidence type="ECO:0000259" key="2">
    <source>
        <dbReference type="Pfam" id="PF01029"/>
    </source>
</evidence>
<dbReference type="GO" id="GO:0006355">
    <property type="term" value="P:regulation of DNA-templated transcription"/>
    <property type="evidence" value="ECO:0007669"/>
    <property type="project" value="InterPro"/>
</dbReference>
<name>A0A382HEQ0_9ZZZZ</name>
<organism evidence="3">
    <name type="scientific">marine metagenome</name>
    <dbReference type="NCBI Taxonomy" id="408172"/>
    <lineage>
        <taxon>unclassified sequences</taxon>
        <taxon>metagenomes</taxon>
        <taxon>ecological metagenomes</taxon>
    </lineage>
</organism>
<accession>A0A382HEQ0</accession>
<evidence type="ECO:0000313" key="3">
    <source>
        <dbReference type="EMBL" id="SVB85575.1"/>
    </source>
</evidence>
<protein>
    <recommendedName>
        <fullName evidence="2">NusB/RsmB/TIM44 domain-containing protein</fullName>
    </recommendedName>
</protein>
<evidence type="ECO:0000256" key="1">
    <source>
        <dbReference type="ARBA" id="ARBA00022884"/>
    </source>
</evidence>
<dbReference type="InterPro" id="IPR006027">
    <property type="entry name" value="NusB_RsmB_TIM44"/>
</dbReference>
<dbReference type="AlphaFoldDB" id="A0A382HEQ0"/>
<dbReference type="InterPro" id="IPR035926">
    <property type="entry name" value="NusB-like_sf"/>
</dbReference>
<keyword evidence="1" id="KW-0694">RNA-binding</keyword>
<proteinExistence type="predicted"/>
<dbReference type="GO" id="GO:0003723">
    <property type="term" value="F:RNA binding"/>
    <property type="evidence" value="ECO:0007669"/>
    <property type="project" value="UniProtKB-KW"/>
</dbReference>
<gene>
    <name evidence="3" type="ORF">METZ01_LOCUS238429</name>
</gene>
<dbReference type="Gene3D" id="1.10.940.10">
    <property type="entry name" value="NusB-like"/>
    <property type="match status" value="1"/>
</dbReference>
<dbReference type="EMBL" id="UINC01060743">
    <property type="protein sequence ID" value="SVB85575.1"/>
    <property type="molecule type" value="Genomic_DNA"/>
</dbReference>
<dbReference type="SUPFAM" id="SSF48013">
    <property type="entry name" value="NusB-like"/>
    <property type="match status" value="1"/>
</dbReference>
<sequence length="133" mass="15889">MDNKLKSKTRLAAIQLVSQQLINNQDIEKIKDDFDKYYRNTKIDKSSEKIEYNINFLSKLVNYYKKINIINIYQEINDLITFDRKFEKWDTVNKAILLVAISELNNSKNIKYKIILNDYIEISKLFVNLKDTK</sequence>
<feature type="domain" description="NusB/RsmB/TIM44" evidence="2">
    <location>
        <begin position="8"/>
        <end position="128"/>
    </location>
</feature>
<feature type="non-terminal residue" evidence="3">
    <location>
        <position position="133"/>
    </location>
</feature>
<dbReference type="Pfam" id="PF01029">
    <property type="entry name" value="NusB"/>
    <property type="match status" value="1"/>
</dbReference>
<reference evidence="3" key="1">
    <citation type="submission" date="2018-05" db="EMBL/GenBank/DDBJ databases">
        <authorList>
            <person name="Lanie J.A."/>
            <person name="Ng W.-L."/>
            <person name="Kazmierczak K.M."/>
            <person name="Andrzejewski T.M."/>
            <person name="Davidsen T.M."/>
            <person name="Wayne K.J."/>
            <person name="Tettelin H."/>
            <person name="Glass J.I."/>
            <person name="Rusch D."/>
            <person name="Podicherti R."/>
            <person name="Tsui H.-C.T."/>
            <person name="Winkler M.E."/>
        </authorList>
    </citation>
    <scope>NUCLEOTIDE SEQUENCE</scope>
</reference>